<gene>
    <name evidence="2" type="ORF">HB778_38990</name>
</gene>
<geneLocation type="plasmid" evidence="2 3">
    <name>p_1</name>
</geneLocation>
<proteinExistence type="predicted"/>
<dbReference type="InterPro" id="IPR025375">
    <property type="entry name" value="DUF4365"/>
</dbReference>
<evidence type="ECO:0000313" key="3">
    <source>
        <dbReference type="Proteomes" id="UP000515465"/>
    </source>
</evidence>
<feature type="domain" description="DUF4365" evidence="1">
    <location>
        <begin position="14"/>
        <end position="148"/>
    </location>
</feature>
<keyword evidence="2" id="KW-0614">Plasmid</keyword>
<organism evidence="2 3">
    <name type="scientific">Mesorhizobium huakuii</name>
    <dbReference type="NCBI Taxonomy" id="28104"/>
    <lineage>
        <taxon>Bacteria</taxon>
        <taxon>Pseudomonadati</taxon>
        <taxon>Pseudomonadota</taxon>
        <taxon>Alphaproteobacteria</taxon>
        <taxon>Hyphomicrobiales</taxon>
        <taxon>Phyllobacteriaceae</taxon>
        <taxon>Mesorhizobium</taxon>
    </lineage>
</organism>
<evidence type="ECO:0000259" key="1">
    <source>
        <dbReference type="Pfam" id="PF14280"/>
    </source>
</evidence>
<name>A0A7G6T5P6_9HYPH</name>
<accession>A0A7G6T5P6</accession>
<evidence type="ECO:0000313" key="2">
    <source>
        <dbReference type="EMBL" id="QND62078.1"/>
    </source>
</evidence>
<sequence length="446" mass="50961">MAKKIGRTDIIGERGIAYIRQVVLSMGFMFYETGGVEAGIDGFIELRDETTGAVSNLLLQVQGKATERTRLQAETDTTFEFPVTEADIQYWMHGTAPVLLLVVKLDEGKAYWKSIKEWFSDIEHLKSRKVVFDKRSDFFSVDAKAAIVAVATSAKPGSTGPSVRLHESLLVNLLEIGFAPKIYWAPTHHHTDKSFGAALRELDSKASSEWIVRSNAVLSFNDLDKWPWNKICDVSAMEVFDTSEWSGSDDVDRVRDFVALLNRAIGDFVRPDLRRDRDSGILYFVKPRNRGKLNYAYRSLRNLTTRRVVKGYGRQRDHPGKPAYFRHSGFRPHFVRYDQKWYVEVSPTYHFSRDGWEPDFKAGEHLKKIKELENNAAVMGQFVMWQAFLTTHRTGDLLGEAYPHLRFAPLESFELDVGVPDQLWTAQESNPTSPLFDFDKMQEGTE</sequence>
<dbReference type="AlphaFoldDB" id="A0A7G6T5P6"/>
<reference evidence="3" key="1">
    <citation type="journal article" date="2020" name="Mol. Plant Microbe">
        <title>Rhizobial microsymbionts of the narrowly endemic Oxytropis species growing in Kamchatka are characterized by significant genetic diversity and possess a set of genes that are associated with T3SS and T6SS secretion systems and can affect the development of symbiosis.</title>
        <authorList>
            <person name="Safronova V."/>
            <person name="Guro P."/>
            <person name="Sazanova A."/>
            <person name="Kuznetsova I."/>
            <person name="Belimov A."/>
            <person name="Yakubov V."/>
            <person name="Chirak E."/>
            <person name="Afonin A."/>
            <person name="Gogolev Y."/>
            <person name="Andronov E."/>
            <person name="Tikhonovich I."/>
        </authorList>
    </citation>
    <scope>NUCLEOTIDE SEQUENCE [LARGE SCALE GENOMIC DNA]</scope>
    <source>
        <strain evidence="3">583</strain>
        <plasmid evidence="3">p_1</plasmid>
    </source>
</reference>
<dbReference type="Proteomes" id="UP000515465">
    <property type="component" value="Plasmid p_1"/>
</dbReference>
<dbReference type="RefSeq" id="WP_183465783.1">
    <property type="nucleotide sequence ID" value="NZ_CP050299.1"/>
</dbReference>
<dbReference type="EMBL" id="CP050299">
    <property type="protein sequence ID" value="QND62078.1"/>
    <property type="molecule type" value="Genomic_DNA"/>
</dbReference>
<protein>
    <submittedName>
        <fullName evidence="2">DUF4365 domain-containing protein</fullName>
    </submittedName>
</protein>
<dbReference type="Pfam" id="PF14280">
    <property type="entry name" value="DUF4365"/>
    <property type="match status" value="1"/>
</dbReference>